<feature type="compositionally biased region" description="Basic and acidic residues" evidence="1">
    <location>
        <begin position="192"/>
        <end position="201"/>
    </location>
</feature>
<feature type="region of interest" description="Disordered" evidence="1">
    <location>
        <begin position="185"/>
        <end position="205"/>
    </location>
</feature>
<evidence type="ECO:0000313" key="2">
    <source>
        <dbReference type="EMBL" id="MBI1684428.1"/>
    </source>
</evidence>
<evidence type="ECO:0000313" key="3">
    <source>
        <dbReference type="Proteomes" id="UP000639859"/>
    </source>
</evidence>
<evidence type="ECO:0008006" key="4">
    <source>
        <dbReference type="Google" id="ProtNLM"/>
    </source>
</evidence>
<gene>
    <name evidence="2" type="ORF">I4Q42_12190</name>
</gene>
<organism evidence="2 3">
    <name type="scientific">Caulobacter hibisci</name>
    <dbReference type="NCBI Taxonomy" id="2035993"/>
    <lineage>
        <taxon>Bacteria</taxon>
        <taxon>Pseudomonadati</taxon>
        <taxon>Pseudomonadota</taxon>
        <taxon>Alphaproteobacteria</taxon>
        <taxon>Caulobacterales</taxon>
        <taxon>Caulobacteraceae</taxon>
        <taxon>Caulobacter</taxon>
    </lineage>
</organism>
<protein>
    <recommendedName>
        <fullName evidence="4">DUF222 domain-containing protein</fullName>
    </recommendedName>
</protein>
<reference evidence="2 3" key="1">
    <citation type="submission" date="2020-11" db="EMBL/GenBank/DDBJ databases">
        <title>genome sequence of strain KACC 18849.</title>
        <authorList>
            <person name="Gao J."/>
            <person name="Zhang X."/>
        </authorList>
    </citation>
    <scope>NUCLEOTIDE SEQUENCE [LARGE SCALE GENOMIC DNA]</scope>
    <source>
        <strain evidence="2 3">KACC 18849</strain>
    </source>
</reference>
<proteinExistence type="predicted"/>
<dbReference type="Proteomes" id="UP000639859">
    <property type="component" value="Unassembled WGS sequence"/>
</dbReference>
<keyword evidence="3" id="KW-1185">Reference proteome</keyword>
<dbReference type="EMBL" id="JADWOX010000007">
    <property type="protein sequence ID" value="MBI1684428.1"/>
    <property type="molecule type" value="Genomic_DNA"/>
</dbReference>
<accession>A0ABS0SXU4</accession>
<comment type="caution">
    <text evidence="2">The sequence shown here is derived from an EMBL/GenBank/DDBJ whole genome shotgun (WGS) entry which is preliminary data.</text>
</comment>
<name>A0ABS0SXU4_9CAUL</name>
<dbReference type="RefSeq" id="WP_198576341.1">
    <property type="nucleotide sequence ID" value="NZ_JADWOX010000007.1"/>
</dbReference>
<sequence>MSGRRFGQQTAAELAEARAAADAVMEDYGEGDLARFRADGIWNDHPAVQAALRVIMDRNDGHAPGHADVTRDADGRIRQLAAVGLPAEAEWLLAAKDRWHNRALAAERDQGLGGAEVVARLTEVMTETMERAQQALRYLAKHQNFEDDGAGNRYREGFEIACEVGQSSIADSIERHRASILAAAPSPPAVSHEGEEGKPDLSKAFPDSEGFGASFDREDGVWILYTMPGAKAFGQIYGYDRERIDWVIAALRKAAAPDEKAALVEGEAFQRVYAAVADRKAGADREMSRNRAFIYSPEMVAEEYKLATVPGLSLADLMALLAALSPQGEGDQ</sequence>
<evidence type="ECO:0000256" key="1">
    <source>
        <dbReference type="SAM" id="MobiDB-lite"/>
    </source>
</evidence>